<sequence length="187" mass="21486">MNEAIRTIVEDVFDDMKSAELKHFPWNERHSRRKDSFSHLSSSFSNLTNAETFCQSPSSSFLLVPSIMVDVPFGSKDACRLVIDGAREEDGDVRWRVSCGFERIKGDEGFGERLVEYVMEMMAGLWRTSERRGNLRVSRQREFMFHWNFSVWIDVAWLCVDFAGCFDTGLTGAFGIIMQFFAALQHG</sequence>
<dbReference type="EMBL" id="OX451736">
    <property type="protein sequence ID" value="CAI8590745.1"/>
    <property type="molecule type" value="Genomic_DNA"/>
</dbReference>
<evidence type="ECO:0000313" key="2">
    <source>
        <dbReference type="Proteomes" id="UP001157006"/>
    </source>
</evidence>
<gene>
    <name evidence="1" type="ORF">VFH_I455760</name>
</gene>
<accession>A0AAV0Z2Y0</accession>
<keyword evidence="2" id="KW-1185">Reference proteome</keyword>
<dbReference type="Proteomes" id="UP001157006">
    <property type="component" value="Chromosome 1L"/>
</dbReference>
<proteinExistence type="predicted"/>
<protein>
    <submittedName>
        <fullName evidence="1">Uncharacterized protein</fullName>
    </submittedName>
</protein>
<evidence type="ECO:0000313" key="1">
    <source>
        <dbReference type="EMBL" id="CAI8590745.1"/>
    </source>
</evidence>
<reference evidence="1 2" key="1">
    <citation type="submission" date="2023-01" db="EMBL/GenBank/DDBJ databases">
        <authorList>
            <person name="Kreplak J."/>
        </authorList>
    </citation>
    <scope>NUCLEOTIDE SEQUENCE [LARGE SCALE GENOMIC DNA]</scope>
</reference>
<organism evidence="1 2">
    <name type="scientific">Vicia faba</name>
    <name type="common">Broad bean</name>
    <name type="synonym">Faba vulgaris</name>
    <dbReference type="NCBI Taxonomy" id="3906"/>
    <lineage>
        <taxon>Eukaryota</taxon>
        <taxon>Viridiplantae</taxon>
        <taxon>Streptophyta</taxon>
        <taxon>Embryophyta</taxon>
        <taxon>Tracheophyta</taxon>
        <taxon>Spermatophyta</taxon>
        <taxon>Magnoliopsida</taxon>
        <taxon>eudicotyledons</taxon>
        <taxon>Gunneridae</taxon>
        <taxon>Pentapetalae</taxon>
        <taxon>rosids</taxon>
        <taxon>fabids</taxon>
        <taxon>Fabales</taxon>
        <taxon>Fabaceae</taxon>
        <taxon>Papilionoideae</taxon>
        <taxon>50 kb inversion clade</taxon>
        <taxon>NPAAA clade</taxon>
        <taxon>Hologalegina</taxon>
        <taxon>IRL clade</taxon>
        <taxon>Fabeae</taxon>
        <taxon>Vicia</taxon>
    </lineage>
</organism>
<name>A0AAV0Z2Y0_VICFA</name>
<dbReference type="AlphaFoldDB" id="A0AAV0Z2Y0"/>